<feature type="domain" description="HTH tetR-type" evidence="5">
    <location>
        <begin position="13"/>
        <end position="73"/>
    </location>
</feature>
<evidence type="ECO:0000256" key="1">
    <source>
        <dbReference type="ARBA" id="ARBA00023015"/>
    </source>
</evidence>
<keyword evidence="2 4" id="KW-0238">DNA-binding</keyword>
<dbReference type="PANTHER" id="PTHR30055">
    <property type="entry name" value="HTH-TYPE TRANSCRIPTIONAL REGULATOR RUTR"/>
    <property type="match status" value="1"/>
</dbReference>
<dbReference type="InterPro" id="IPR001647">
    <property type="entry name" value="HTH_TetR"/>
</dbReference>
<evidence type="ECO:0000313" key="7">
    <source>
        <dbReference type="Proteomes" id="UP001500751"/>
    </source>
</evidence>
<evidence type="ECO:0000256" key="3">
    <source>
        <dbReference type="ARBA" id="ARBA00023163"/>
    </source>
</evidence>
<keyword evidence="3" id="KW-0804">Transcription</keyword>
<dbReference type="Gene3D" id="1.10.357.10">
    <property type="entry name" value="Tetracycline Repressor, domain 2"/>
    <property type="match status" value="1"/>
</dbReference>
<proteinExistence type="predicted"/>
<dbReference type="PANTHER" id="PTHR30055:SF234">
    <property type="entry name" value="HTH-TYPE TRANSCRIPTIONAL REGULATOR BETI"/>
    <property type="match status" value="1"/>
</dbReference>
<gene>
    <name evidence="6" type="ORF">GCM10009839_37950</name>
</gene>
<evidence type="ECO:0000313" key="6">
    <source>
        <dbReference type="EMBL" id="GAA2033870.1"/>
    </source>
</evidence>
<feature type="DNA-binding region" description="H-T-H motif" evidence="4">
    <location>
        <begin position="36"/>
        <end position="55"/>
    </location>
</feature>
<reference evidence="6 7" key="1">
    <citation type="journal article" date="2019" name="Int. J. Syst. Evol. Microbiol.">
        <title>The Global Catalogue of Microorganisms (GCM) 10K type strain sequencing project: providing services to taxonomists for standard genome sequencing and annotation.</title>
        <authorList>
            <consortium name="The Broad Institute Genomics Platform"/>
            <consortium name="The Broad Institute Genome Sequencing Center for Infectious Disease"/>
            <person name="Wu L."/>
            <person name="Ma J."/>
        </authorList>
    </citation>
    <scope>NUCLEOTIDE SEQUENCE [LARGE SCALE GENOMIC DNA]</scope>
    <source>
        <strain evidence="6 7">JCM 16014</strain>
    </source>
</reference>
<keyword evidence="7" id="KW-1185">Reference proteome</keyword>
<dbReference type="SUPFAM" id="SSF46689">
    <property type="entry name" value="Homeodomain-like"/>
    <property type="match status" value="1"/>
</dbReference>
<sequence length="230" mass="24844">MSPVNGKQAEKARQTRRRVLGAAEELFVERGYGVTTLQEVADRAGVSVQTIYFTFRNKRTLLKELADVVVAGDDEPIPTMERAWFTAAMAAPTADEQLRAHVEGAVGVASRSSAIFDVLRTAAAQEAELAEMWRLGNVNRLIVQRAAAEALLAKPGARAGVGAERAADLLYAMLSPELYLVLVRDRGWTAEQYVEWAYESLRAQLVVVSGAGIEGRAGDEARPGGEETAA</sequence>
<evidence type="ECO:0000256" key="2">
    <source>
        <dbReference type="ARBA" id="ARBA00023125"/>
    </source>
</evidence>
<dbReference type="PROSITE" id="PS50977">
    <property type="entry name" value="HTH_TETR_2"/>
    <property type="match status" value="1"/>
</dbReference>
<dbReference type="InterPro" id="IPR050109">
    <property type="entry name" value="HTH-type_TetR-like_transc_reg"/>
</dbReference>
<name>A0ABN2UDY6_9ACTN</name>
<dbReference type="PRINTS" id="PR00455">
    <property type="entry name" value="HTHTETR"/>
</dbReference>
<dbReference type="Pfam" id="PF00440">
    <property type="entry name" value="TetR_N"/>
    <property type="match status" value="1"/>
</dbReference>
<organism evidence="6 7">
    <name type="scientific">Catenulispora yoronensis</name>
    <dbReference type="NCBI Taxonomy" id="450799"/>
    <lineage>
        <taxon>Bacteria</taxon>
        <taxon>Bacillati</taxon>
        <taxon>Actinomycetota</taxon>
        <taxon>Actinomycetes</taxon>
        <taxon>Catenulisporales</taxon>
        <taxon>Catenulisporaceae</taxon>
        <taxon>Catenulispora</taxon>
    </lineage>
</organism>
<dbReference type="EMBL" id="BAAAQN010000020">
    <property type="protein sequence ID" value="GAA2033870.1"/>
    <property type="molecule type" value="Genomic_DNA"/>
</dbReference>
<dbReference type="RefSeq" id="WP_344666951.1">
    <property type="nucleotide sequence ID" value="NZ_BAAAQN010000020.1"/>
</dbReference>
<comment type="caution">
    <text evidence="6">The sequence shown here is derived from an EMBL/GenBank/DDBJ whole genome shotgun (WGS) entry which is preliminary data.</text>
</comment>
<evidence type="ECO:0000259" key="5">
    <source>
        <dbReference type="PROSITE" id="PS50977"/>
    </source>
</evidence>
<evidence type="ECO:0000256" key="4">
    <source>
        <dbReference type="PROSITE-ProRule" id="PRU00335"/>
    </source>
</evidence>
<dbReference type="InterPro" id="IPR009057">
    <property type="entry name" value="Homeodomain-like_sf"/>
</dbReference>
<accession>A0ABN2UDY6</accession>
<keyword evidence="1" id="KW-0805">Transcription regulation</keyword>
<protein>
    <submittedName>
        <fullName evidence="6">TetR/AcrR family transcriptional regulator</fullName>
    </submittedName>
</protein>
<dbReference type="Proteomes" id="UP001500751">
    <property type="component" value="Unassembled WGS sequence"/>
</dbReference>